<comment type="caution">
    <text evidence="4">The sequence shown here is derived from an EMBL/GenBank/DDBJ whole genome shotgun (WGS) entry which is preliminary data.</text>
</comment>
<dbReference type="OrthoDB" id="201362at2759"/>
<evidence type="ECO:0000313" key="5">
    <source>
        <dbReference type="Proteomes" id="UP000749646"/>
    </source>
</evidence>
<evidence type="ECO:0000313" key="4">
    <source>
        <dbReference type="EMBL" id="KAF9997747.1"/>
    </source>
</evidence>
<dbReference type="AlphaFoldDB" id="A0A9P6SSK6"/>
<feature type="region of interest" description="Disordered" evidence="3">
    <location>
        <begin position="1"/>
        <end position="20"/>
    </location>
</feature>
<evidence type="ECO:0000256" key="3">
    <source>
        <dbReference type="SAM" id="MobiDB-lite"/>
    </source>
</evidence>
<protein>
    <recommendedName>
        <fullName evidence="2">Succinate dehydrogenase assembly factor 4, mitochondrial</fullName>
    </recommendedName>
</protein>
<dbReference type="GO" id="GO:0005739">
    <property type="term" value="C:mitochondrion"/>
    <property type="evidence" value="ECO:0007669"/>
    <property type="project" value="TreeGrafter"/>
</dbReference>
<dbReference type="InterPro" id="IPR012875">
    <property type="entry name" value="SDHF4"/>
</dbReference>
<evidence type="ECO:0000256" key="1">
    <source>
        <dbReference type="ARBA" id="ARBA00005701"/>
    </source>
</evidence>
<dbReference type="PANTHER" id="PTHR28524">
    <property type="entry name" value="SUCCINATE DEHYDROGENASE ASSEMBLY FACTOR 4, MITOCHONDRIAL"/>
    <property type="match status" value="1"/>
</dbReference>
<gene>
    <name evidence="4" type="primary">FMP21</name>
    <name evidence="4" type="ORF">BGZ65_006685</name>
</gene>
<feature type="region of interest" description="Disordered" evidence="3">
    <location>
        <begin position="53"/>
        <end position="72"/>
    </location>
</feature>
<dbReference type="EMBL" id="JAAAHW010000954">
    <property type="protein sequence ID" value="KAF9997747.1"/>
    <property type="molecule type" value="Genomic_DNA"/>
</dbReference>
<dbReference type="Proteomes" id="UP000749646">
    <property type="component" value="Unassembled WGS sequence"/>
</dbReference>
<dbReference type="Pfam" id="PF07896">
    <property type="entry name" value="DUF1674"/>
    <property type="match status" value="1"/>
</dbReference>
<dbReference type="PANTHER" id="PTHR28524:SF3">
    <property type="entry name" value="SUCCINATE DEHYDROGENASE ASSEMBLY FACTOR 4, MITOCHONDRIAL"/>
    <property type="match status" value="1"/>
</dbReference>
<reference evidence="4" key="1">
    <citation type="journal article" date="2020" name="Fungal Divers.">
        <title>Resolving the Mortierellaceae phylogeny through synthesis of multi-gene phylogenetics and phylogenomics.</title>
        <authorList>
            <person name="Vandepol N."/>
            <person name="Liber J."/>
            <person name="Desiro A."/>
            <person name="Na H."/>
            <person name="Kennedy M."/>
            <person name="Barry K."/>
            <person name="Grigoriev I.V."/>
            <person name="Miller A.N."/>
            <person name="O'Donnell K."/>
            <person name="Stajich J.E."/>
            <person name="Bonito G."/>
        </authorList>
    </citation>
    <scope>NUCLEOTIDE SEQUENCE</scope>
    <source>
        <strain evidence="4">MES-2147</strain>
    </source>
</reference>
<keyword evidence="5" id="KW-1185">Reference proteome</keyword>
<comment type="similarity">
    <text evidence="1">Belongs to the SDHAF4 family.</text>
</comment>
<name>A0A9P6SSK6_9FUNG</name>
<organism evidence="4 5">
    <name type="scientific">Modicella reniformis</name>
    <dbReference type="NCBI Taxonomy" id="1440133"/>
    <lineage>
        <taxon>Eukaryota</taxon>
        <taxon>Fungi</taxon>
        <taxon>Fungi incertae sedis</taxon>
        <taxon>Mucoromycota</taxon>
        <taxon>Mortierellomycotina</taxon>
        <taxon>Mortierellomycetes</taxon>
        <taxon>Mortierellales</taxon>
        <taxon>Mortierellaceae</taxon>
        <taxon>Modicella</taxon>
    </lineage>
</organism>
<accession>A0A9P6SSK6</accession>
<sequence>MASSLATRVLTSSPSTRTSSLGRLLATAPSAGAAATPALILCRLYSAKSLRPRGPAPIPLGSAQEQSEFEQLVKEAQTTPATNHPDASAPVPNEFEGNTNPMTGEVGGPKREPIRFGDWSFKGRVTDF</sequence>
<feature type="compositionally biased region" description="Low complexity" evidence="3">
    <location>
        <begin position="7"/>
        <end position="20"/>
    </location>
</feature>
<proteinExistence type="inferred from homology"/>
<evidence type="ECO:0000256" key="2">
    <source>
        <dbReference type="ARBA" id="ARBA00022170"/>
    </source>
</evidence>
<feature type="region of interest" description="Disordered" evidence="3">
    <location>
        <begin position="77"/>
        <end position="117"/>
    </location>
</feature>
<dbReference type="GO" id="GO:0034553">
    <property type="term" value="P:mitochondrial respiratory chain complex II assembly"/>
    <property type="evidence" value="ECO:0007669"/>
    <property type="project" value="TreeGrafter"/>
</dbReference>